<dbReference type="PRINTS" id="PR01703">
    <property type="entry name" value="MNSODISMTASE"/>
</dbReference>
<dbReference type="FunFam" id="3.55.40.20:FF:000004">
    <property type="entry name" value="Superoxide dismutase [Fe]"/>
    <property type="match status" value="1"/>
</dbReference>
<dbReference type="Gene3D" id="1.10.287.990">
    <property type="entry name" value="Fe,Mn superoxide dismutase (SOD) domain"/>
    <property type="match status" value="1"/>
</dbReference>
<dbReference type="Pfam" id="PF02777">
    <property type="entry name" value="Sod_Fe_C"/>
    <property type="match status" value="1"/>
</dbReference>
<feature type="binding site" evidence="5">
    <location>
        <position position="89"/>
    </location>
    <ligand>
        <name>Mn(2+)</name>
        <dbReference type="ChEBI" id="CHEBI:29035"/>
    </ligand>
</feature>
<dbReference type="GO" id="GO:0046872">
    <property type="term" value="F:metal ion binding"/>
    <property type="evidence" value="ECO:0007669"/>
    <property type="project" value="UniProtKB-KW"/>
</dbReference>
<comment type="similarity">
    <text evidence="1 6">Belongs to the iron/manganese superoxide dismutase family.</text>
</comment>
<dbReference type="GO" id="GO:0005737">
    <property type="term" value="C:cytoplasm"/>
    <property type="evidence" value="ECO:0007669"/>
    <property type="project" value="TreeGrafter"/>
</dbReference>
<feature type="domain" description="Manganese/iron superoxide dismutase C-terminal" evidence="8">
    <location>
        <begin position="106"/>
        <end position="202"/>
    </location>
</feature>
<dbReference type="KEGG" id="abut:Ami103574_07000"/>
<evidence type="ECO:0000313" key="10">
    <source>
        <dbReference type="Proteomes" id="UP000466848"/>
    </source>
</evidence>
<comment type="function">
    <text evidence="6">Destroys radicals which are normally produced within the cells and which are toxic to biological systems.</text>
</comment>
<dbReference type="EC" id="1.15.1.1" evidence="2 6"/>
<feature type="domain" description="Manganese/iron superoxide dismutase N-terminal" evidence="7">
    <location>
        <begin position="13"/>
        <end position="96"/>
    </location>
</feature>
<evidence type="ECO:0000259" key="8">
    <source>
        <dbReference type="Pfam" id="PF02777"/>
    </source>
</evidence>
<comment type="catalytic activity">
    <reaction evidence="6">
        <text>2 superoxide + 2 H(+) = H2O2 + O2</text>
        <dbReference type="Rhea" id="RHEA:20696"/>
        <dbReference type="ChEBI" id="CHEBI:15378"/>
        <dbReference type="ChEBI" id="CHEBI:15379"/>
        <dbReference type="ChEBI" id="CHEBI:16240"/>
        <dbReference type="ChEBI" id="CHEBI:18421"/>
        <dbReference type="EC" id="1.15.1.1"/>
    </reaction>
</comment>
<dbReference type="AlphaFoldDB" id="A0A858BUN6"/>
<evidence type="ECO:0000256" key="3">
    <source>
        <dbReference type="ARBA" id="ARBA00022723"/>
    </source>
</evidence>
<feature type="binding site" evidence="5">
    <location>
        <position position="176"/>
    </location>
    <ligand>
        <name>Mn(2+)</name>
        <dbReference type="ChEBI" id="CHEBI:29035"/>
    </ligand>
</feature>
<protein>
    <recommendedName>
        <fullName evidence="2 6">Superoxide dismutase</fullName>
        <ecNumber evidence="2 6">1.15.1.1</ecNumber>
    </recommendedName>
</protein>
<evidence type="ECO:0000256" key="1">
    <source>
        <dbReference type="ARBA" id="ARBA00008714"/>
    </source>
</evidence>
<sequence length="213" mass="24867">MLQNNQHYKFVNTPLPYAYDALEPYIDAKTMELHHNRHLQTYVDNLNNILKDYPELQDMTLVQLICNADLFPEEIRQPIINNAGGVFNHQFYFSQLGKVNDGRPADHLGIAIINTFGSFEEFKQQFKEAALSVFGSGYAWLVLTPEKELKIVTTANQDVPLPCHYTPILNIDVWEHAYYLKHYNKRADYIDDWFNVVNWSRIGQYYMRGISPC</sequence>
<dbReference type="PROSITE" id="PS00088">
    <property type="entry name" value="SOD_MN"/>
    <property type="match status" value="1"/>
</dbReference>
<organism evidence="9 10">
    <name type="scientific">Aminipila butyrica</name>
    <dbReference type="NCBI Taxonomy" id="433296"/>
    <lineage>
        <taxon>Bacteria</taxon>
        <taxon>Bacillati</taxon>
        <taxon>Bacillota</taxon>
        <taxon>Clostridia</taxon>
        <taxon>Peptostreptococcales</taxon>
        <taxon>Anaerovoracaceae</taxon>
        <taxon>Aminipila</taxon>
    </lineage>
</organism>
<dbReference type="InterPro" id="IPR019833">
    <property type="entry name" value="Mn/Fe_SOD_BS"/>
</dbReference>
<dbReference type="EMBL" id="CP048649">
    <property type="protein sequence ID" value="QIB69082.1"/>
    <property type="molecule type" value="Genomic_DNA"/>
</dbReference>
<evidence type="ECO:0000313" key="9">
    <source>
        <dbReference type="EMBL" id="QIB69082.1"/>
    </source>
</evidence>
<name>A0A858BUN6_9FIRM</name>
<dbReference type="GO" id="GO:0004784">
    <property type="term" value="F:superoxide dismutase activity"/>
    <property type="evidence" value="ECO:0007669"/>
    <property type="project" value="UniProtKB-EC"/>
</dbReference>
<feature type="binding site" evidence="5">
    <location>
        <position position="172"/>
    </location>
    <ligand>
        <name>Mn(2+)</name>
        <dbReference type="ChEBI" id="CHEBI:29035"/>
    </ligand>
</feature>
<dbReference type="SUPFAM" id="SSF46609">
    <property type="entry name" value="Fe,Mn superoxide dismutase (SOD), N-terminal domain"/>
    <property type="match status" value="1"/>
</dbReference>
<dbReference type="PANTHER" id="PTHR43595">
    <property type="entry name" value="37S RIBOSOMAL PROTEIN S26, MITOCHONDRIAL"/>
    <property type="match status" value="1"/>
</dbReference>
<evidence type="ECO:0000259" key="7">
    <source>
        <dbReference type="Pfam" id="PF00081"/>
    </source>
</evidence>
<accession>A0A858BUN6</accession>
<proteinExistence type="inferred from homology"/>
<gene>
    <name evidence="9" type="ORF">Ami103574_07000</name>
</gene>
<reference evidence="9 10" key="1">
    <citation type="submission" date="2020-02" db="EMBL/GenBank/DDBJ databases">
        <authorList>
            <person name="Kim Y.B."/>
            <person name="Roh S.W."/>
        </authorList>
    </citation>
    <scope>NUCLEOTIDE SEQUENCE [LARGE SCALE GENOMIC DNA]</scope>
    <source>
        <strain evidence="9 10">DSM 103574</strain>
    </source>
</reference>
<dbReference type="Proteomes" id="UP000466848">
    <property type="component" value="Chromosome"/>
</dbReference>
<dbReference type="InterPro" id="IPR036324">
    <property type="entry name" value="Mn/Fe_SOD_N_sf"/>
</dbReference>
<evidence type="ECO:0000256" key="5">
    <source>
        <dbReference type="PIRSR" id="PIRSR000349-1"/>
    </source>
</evidence>
<keyword evidence="10" id="KW-1185">Reference proteome</keyword>
<dbReference type="PANTHER" id="PTHR43595:SF2">
    <property type="entry name" value="SMALL RIBOSOMAL SUBUNIT PROTEIN MS42"/>
    <property type="match status" value="1"/>
</dbReference>
<dbReference type="Gene3D" id="3.55.40.20">
    <property type="entry name" value="Iron/manganese superoxide dismutase, C-terminal domain"/>
    <property type="match status" value="1"/>
</dbReference>
<dbReference type="InterPro" id="IPR001189">
    <property type="entry name" value="Mn/Fe_SOD"/>
</dbReference>
<keyword evidence="3 5" id="KW-0479">Metal-binding</keyword>
<evidence type="ECO:0000256" key="2">
    <source>
        <dbReference type="ARBA" id="ARBA00012682"/>
    </source>
</evidence>
<dbReference type="Pfam" id="PF00081">
    <property type="entry name" value="Sod_Fe_N"/>
    <property type="match status" value="1"/>
</dbReference>
<dbReference type="SUPFAM" id="SSF54719">
    <property type="entry name" value="Fe,Mn superoxide dismutase (SOD), C-terminal domain"/>
    <property type="match status" value="1"/>
</dbReference>
<evidence type="ECO:0000256" key="4">
    <source>
        <dbReference type="ARBA" id="ARBA00023002"/>
    </source>
</evidence>
<dbReference type="RefSeq" id="WP_163066018.1">
    <property type="nucleotide sequence ID" value="NZ_CP048649.1"/>
</dbReference>
<dbReference type="PIRSF" id="PIRSF000349">
    <property type="entry name" value="SODismutase"/>
    <property type="match status" value="1"/>
</dbReference>
<evidence type="ECO:0000256" key="6">
    <source>
        <dbReference type="RuleBase" id="RU000414"/>
    </source>
</evidence>
<dbReference type="InterPro" id="IPR036314">
    <property type="entry name" value="SOD_C_sf"/>
</dbReference>
<dbReference type="InterPro" id="IPR019831">
    <property type="entry name" value="Mn/Fe_SOD_N"/>
</dbReference>
<keyword evidence="4 6" id="KW-0560">Oxidoreductase</keyword>
<dbReference type="InterPro" id="IPR019832">
    <property type="entry name" value="Mn/Fe_SOD_C"/>
</dbReference>
<feature type="binding site" evidence="5">
    <location>
        <position position="34"/>
    </location>
    <ligand>
        <name>Mn(2+)</name>
        <dbReference type="ChEBI" id="CHEBI:29035"/>
    </ligand>
</feature>